<name>A0AA37Q714_9BACT</name>
<dbReference type="Proteomes" id="UP001161325">
    <property type="component" value="Unassembled WGS sequence"/>
</dbReference>
<evidence type="ECO:0000256" key="1">
    <source>
        <dbReference type="SAM" id="MobiDB-lite"/>
    </source>
</evidence>
<dbReference type="AlphaFoldDB" id="A0AA37Q714"/>
<sequence>MPEPQPSTSATRGTATGGREITGADGRRWRVTAVRPQEVLGERRRGADRRTTPIEALEDPPVLQRRTGDERRVHAELRHALPGMLLPEDWRDGWLLFEAIGRPGDPPDVRRRAPIPDGWATLPDDALARELARATRPRS</sequence>
<organism evidence="2 3">
    <name type="scientific">Roseisolibacter agri</name>
    <dbReference type="NCBI Taxonomy" id="2014610"/>
    <lineage>
        <taxon>Bacteria</taxon>
        <taxon>Pseudomonadati</taxon>
        <taxon>Gemmatimonadota</taxon>
        <taxon>Gemmatimonadia</taxon>
        <taxon>Gemmatimonadales</taxon>
        <taxon>Gemmatimonadaceae</taxon>
        <taxon>Roseisolibacter</taxon>
    </lineage>
</organism>
<reference evidence="2" key="1">
    <citation type="submission" date="2022-08" db="EMBL/GenBank/DDBJ databases">
        <title>Draft genome sequencing of Roseisolibacter agri AW1220.</title>
        <authorList>
            <person name="Tobiishi Y."/>
            <person name="Tonouchi A."/>
        </authorList>
    </citation>
    <scope>NUCLEOTIDE SEQUENCE</scope>
    <source>
        <strain evidence="2">AW1220</strain>
    </source>
</reference>
<feature type="compositionally biased region" description="Basic and acidic residues" evidence="1">
    <location>
        <begin position="40"/>
        <end position="52"/>
    </location>
</feature>
<dbReference type="EMBL" id="BRXS01000001">
    <property type="protein sequence ID" value="GLC23556.1"/>
    <property type="molecule type" value="Genomic_DNA"/>
</dbReference>
<gene>
    <name evidence="2" type="ORF">rosag_00690</name>
</gene>
<proteinExistence type="predicted"/>
<comment type="caution">
    <text evidence="2">The sequence shown here is derived from an EMBL/GenBank/DDBJ whole genome shotgun (WGS) entry which is preliminary data.</text>
</comment>
<evidence type="ECO:0000313" key="2">
    <source>
        <dbReference type="EMBL" id="GLC23556.1"/>
    </source>
</evidence>
<keyword evidence="3" id="KW-1185">Reference proteome</keyword>
<feature type="compositionally biased region" description="Low complexity" evidence="1">
    <location>
        <begin position="7"/>
        <end position="19"/>
    </location>
</feature>
<accession>A0AA37Q714</accession>
<dbReference type="RefSeq" id="WP_284347992.1">
    <property type="nucleotide sequence ID" value="NZ_BRXS01000001.1"/>
</dbReference>
<feature type="region of interest" description="Disordered" evidence="1">
    <location>
        <begin position="1"/>
        <end position="59"/>
    </location>
</feature>
<evidence type="ECO:0000313" key="3">
    <source>
        <dbReference type="Proteomes" id="UP001161325"/>
    </source>
</evidence>
<protein>
    <submittedName>
        <fullName evidence="2">Uncharacterized protein</fullName>
    </submittedName>
</protein>